<protein>
    <submittedName>
        <fullName evidence="1">Uncharacterized protein</fullName>
    </submittedName>
</protein>
<comment type="caution">
    <text evidence="1">The sequence shown here is derived from an EMBL/GenBank/DDBJ whole genome shotgun (WGS) entry which is preliminary data.</text>
</comment>
<dbReference type="AlphaFoldDB" id="A0AAE0WZ33"/>
<dbReference type="EMBL" id="JAULSO010000008">
    <property type="protein sequence ID" value="KAK3681057.1"/>
    <property type="molecule type" value="Genomic_DNA"/>
</dbReference>
<reference evidence="1" key="2">
    <citation type="submission" date="2023-06" db="EMBL/GenBank/DDBJ databases">
        <authorList>
            <consortium name="Lawrence Berkeley National Laboratory"/>
            <person name="Haridas S."/>
            <person name="Hensen N."/>
            <person name="Bonometti L."/>
            <person name="Westerberg I."/>
            <person name="Brannstrom I.O."/>
            <person name="Guillou S."/>
            <person name="Cros-Aarteil S."/>
            <person name="Calhoun S."/>
            <person name="Kuo A."/>
            <person name="Mondo S."/>
            <person name="Pangilinan J."/>
            <person name="Riley R."/>
            <person name="Labutti K."/>
            <person name="Andreopoulos B."/>
            <person name="Lipzen A."/>
            <person name="Chen C."/>
            <person name="Yanf M."/>
            <person name="Daum C."/>
            <person name="Ng V."/>
            <person name="Clum A."/>
            <person name="Steindorff A."/>
            <person name="Ohm R."/>
            <person name="Martin F."/>
            <person name="Silar P."/>
            <person name="Natvig D."/>
            <person name="Lalanne C."/>
            <person name="Gautier V."/>
            <person name="Ament-Velasquez S.L."/>
            <person name="Kruys A."/>
            <person name="Hutchinson M.I."/>
            <person name="Powell A.J."/>
            <person name="Barry K."/>
            <person name="Miller A.N."/>
            <person name="Grigoriev I.V."/>
            <person name="Debuchy R."/>
            <person name="Gladieux P."/>
            <person name="Thoren M.H."/>
            <person name="Johannesson H."/>
        </authorList>
    </citation>
    <scope>NUCLEOTIDE SEQUENCE</scope>
    <source>
        <strain evidence="1">CBS 314.62</strain>
    </source>
</reference>
<proteinExistence type="predicted"/>
<keyword evidence="2" id="KW-1185">Reference proteome</keyword>
<sequence length="204" mass="23694">MNRKPINRPLNQRWIPGTQVDGAGISALKGMSQMLPNGDLQISAETGFNPESGRRITGNTTPVRHTVQDPYIAWFLIPDELRMDHPRLLENEQICRQVAAKHQFTTVIIRKEAHNTRYAWNGDGTRRTFTLKTGQVSLRSMQLAGHVYVSWPEDECHRKVGFMRIMENPERERRFRNPGEKPTSEEYWLLPCTSVNSRTPRKRW</sequence>
<organism evidence="1 2">
    <name type="scientific">Podospora appendiculata</name>
    <dbReference type="NCBI Taxonomy" id="314037"/>
    <lineage>
        <taxon>Eukaryota</taxon>
        <taxon>Fungi</taxon>
        <taxon>Dikarya</taxon>
        <taxon>Ascomycota</taxon>
        <taxon>Pezizomycotina</taxon>
        <taxon>Sordariomycetes</taxon>
        <taxon>Sordariomycetidae</taxon>
        <taxon>Sordariales</taxon>
        <taxon>Podosporaceae</taxon>
        <taxon>Podospora</taxon>
    </lineage>
</organism>
<evidence type="ECO:0000313" key="1">
    <source>
        <dbReference type="EMBL" id="KAK3681057.1"/>
    </source>
</evidence>
<gene>
    <name evidence="1" type="ORF">B0T22DRAFT_485628</name>
</gene>
<dbReference type="Proteomes" id="UP001270362">
    <property type="component" value="Unassembled WGS sequence"/>
</dbReference>
<evidence type="ECO:0000313" key="2">
    <source>
        <dbReference type="Proteomes" id="UP001270362"/>
    </source>
</evidence>
<name>A0AAE0WZ33_9PEZI</name>
<accession>A0AAE0WZ33</accession>
<reference evidence="1" key="1">
    <citation type="journal article" date="2023" name="Mol. Phylogenet. Evol.">
        <title>Genome-scale phylogeny and comparative genomics of the fungal order Sordariales.</title>
        <authorList>
            <person name="Hensen N."/>
            <person name="Bonometti L."/>
            <person name="Westerberg I."/>
            <person name="Brannstrom I.O."/>
            <person name="Guillou S."/>
            <person name="Cros-Aarteil S."/>
            <person name="Calhoun S."/>
            <person name="Haridas S."/>
            <person name="Kuo A."/>
            <person name="Mondo S."/>
            <person name="Pangilinan J."/>
            <person name="Riley R."/>
            <person name="LaButti K."/>
            <person name="Andreopoulos B."/>
            <person name="Lipzen A."/>
            <person name="Chen C."/>
            <person name="Yan M."/>
            <person name="Daum C."/>
            <person name="Ng V."/>
            <person name="Clum A."/>
            <person name="Steindorff A."/>
            <person name="Ohm R.A."/>
            <person name="Martin F."/>
            <person name="Silar P."/>
            <person name="Natvig D.O."/>
            <person name="Lalanne C."/>
            <person name="Gautier V."/>
            <person name="Ament-Velasquez S.L."/>
            <person name="Kruys A."/>
            <person name="Hutchinson M.I."/>
            <person name="Powell A.J."/>
            <person name="Barry K."/>
            <person name="Miller A.N."/>
            <person name="Grigoriev I.V."/>
            <person name="Debuchy R."/>
            <person name="Gladieux P."/>
            <person name="Hiltunen Thoren M."/>
            <person name="Johannesson H."/>
        </authorList>
    </citation>
    <scope>NUCLEOTIDE SEQUENCE</scope>
    <source>
        <strain evidence="1">CBS 314.62</strain>
    </source>
</reference>